<dbReference type="AlphaFoldDB" id="A0A1L9RBN6"/>
<name>A0A1L9RBN6_ASPWE</name>
<dbReference type="RefSeq" id="XP_040686013.1">
    <property type="nucleotide sequence ID" value="XM_040832135.1"/>
</dbReference>
<evidence type="ECO:0000313" key="1">
    <source>
        <dbReference type="EMBL" id="OJJ32336.1"/>
    </source>
</evidence>
<gene>
    <name evidence="1" type="ORF">ASPWEDRAFT_186519</name>
</gene>
<dbReference type="Proteomes" id="UP000184383">
    <property type="component" value="Unassembled WGS sequence"/>
</dbReference>
<dbReference type="VEuPathDB" id="FungiDB:ASPWEDRAFT_186519"/>
<dbReference type="EMBL" id="KV878215">
    <property type="protein sequence ID" value="OJJ32336.1"/>
    <property type="molecule type" value="Genomic_DNA"/>
</dbReference>
<protein>
    <recommendedName>
        <fullName evidence="3">Thioesterase domain-containing protein</fullName>
    </recommendedName>
</protein>
<organism evidence="1 2">
    <name type="scientific">Aspergillus wentii DTO 134E9</name>
    <dbReference type="NCBI Taxonomy" id="1073089"/>
    <lineage>
        <taxon>Eukaryota</taxon>
        <taxon>Fungi</taxon>
        <taxon>Dikarya</taxon>
        <taxon>Ascomycota</taxon>
        <taxon>Pezizomycotina</taxon>
        <taxon>Eurotiomycetes</taxon>
        <taxon>Eurotiomycetidae</taxon>
        <taxon>Eurotiales</taxon>
        <taxon>Aspergillaceae</taxon>
        <taxon>Aspergillus</taxon>
        <taxon>Aspergillus subgen. Cremei</taxon>
    </lineage>
</organism>
<evidence type="ECO:0008006" key="3">
    <source>
        <dbReference type="Google" id="ProtNLM"/>
    </source>
</evidence>
<proteinExistence type="predicted"/>
<accession>A0A1L9RBN6</accession>
<keyword evidence="2" id="KW-1185">Reference proteome</keyword>
<sequence length="165" mass="18042">MEPARGLLARRLPRLLYVGGTYEPCVVSFERLSASYMYLWPEFIQDITAAHHLLGLDGQVSLTDSSGGEIIIGNKLGLAVRFIHNTCDAVTKALSVTALQLRFVDAQDIDFNKPVFPSCVLTIRANADESSGVTDQGQVLAVGKLKPWWAVNLENYCHLLTAAPP</sequence>
<reference evidence="2" key="1">
    <citation type="journal article" date="2017" name="Genome Biol.">
        <title>Comparative genomics reveals high biological diversity and specific adaptations in the industrially and medically important fungal genus Aspergillus.</title>
        <authorList>
            <person name="de Vries R.P."/>
            <person name="Riley R."/>
            <person name="Wiebenga A."/>
            <person name="Aguilar-Osorio G."/>
            <person name="Amillis S."/>
            <person name="Uchima C.A."/>
            <person name="Anderluh G."/>
            <person name="Asadollahi M."/>
            <person name="Askin M."/>
            <person name="Barry K."/>
            <person name="Battaglia E."/>
            <person name="Bayram O."/>
            <person name="Benocci T."/>
            <person name="Braus-Stromeyer S.A."/>
            <person name="Caldana C."/>
            <person name="Canovas D."/>
            <person name="Cerqueira G.C."/>
            <person name="Chen F."/>
            <person name="Chen W."/>
            <person name="Choi C."/>
            <person name="Clum A."/>
            <person name="Dos Santos R.A."/>
            <person name="Damasio A.R."/>
            <person name="Diallinas G."/>
            <person name="Emri T."/>
            <person name="Fekete E."/>
            <person name="Flipphi M."/>
            <person name="Freyberg S."/>
            <person name="Gallo A."/>
            <person name="Gournas C."/>
            <person name="Habgood R."/>
            <person name="Hainaut M."/>
            <person name="Harispe M.L."/>
            <person name="Henrissat B."/>
            <person name="Hilden K.S."/>
            <person name="Hope R."/>
            <person name="Hossain A."/>
            <person name="Karabika E."/>
            <person name="Karaffa L."/>
            <person name="Karanyi Z."/>
            <person name="Krasevec N."/>
            <person name="Kuo A."/>
            <person name="Kusch H."/>
            <person name="LaButti K."/>
            <person name="Lagendijk E.L."/>
            <person name="Lapidus A."/>
            <person name="Levasseur A."/>
            <person name="Lindquist E."/>
            <person name="Lipzen A."/>
            <person name="Logrieco A.F."/>
            <person name="MacCabe A."/>
            <person name="Maekelae M.R."/>
            <person name="Malavazi I."/>
            <person name="Melin P."/>
            <person name="Meyer V."/>
            <person name="Mielnichuk N."/>
            <person name="Miskei M."/>
            <person name="Molnar A.P."/>
            <person name="Mule G."/>
            <person name="Ngan C.Y."/>
            <person name="Orejas M."/>
            <person name="Orosz E."/>
            <person name="Ouedraogo J.P."/>
            <person name="Overkamp K.M."/>
            <person name="Park H.-S."/>
            <person name="Perrone G."/>
            <person name="Piumi F."/>
            <person name="Punt P.J."/>
            <person name="Ram A.F."/>
            <person name="Ramon A."/>
            <person name="Rauscher S."/>
            <person name="Record E."/>
            <person name="Riano-Pachon D.M."/>
            <person name="Robert V."/>
            <person name="Roehrig J."/>
            <person name="Ruller R."/>
            <person name="Salamov A."/>
            <person name="Salih N.S."/>
            <person name="Samson R.A."/>
            <person name="Sandor E."/>
            <person name="Sanguinetti M."/>
            <person name="Schuetze T."/>
            <person name="Sepcic K."/>
            <person name="Shelest E."/>
            <person name="Sherlock G."/>
            <person name="Sophianopoulou V."/>
            <person name="Squina F.M."/>
            <person name="Sun H."/>
            <person name="Susca A."/>
            <person name="Todd R.B."/>
            <person name="Tsang A."/>
            <person name="Unkles S.E."/>
            <person name="van de Wiele N."/>
            <person name="van Rossen-Uffink D."/>
            <person name="Oliveira J.V."/>
            <person name="Vesth T.C."/>
            <person name="Visser J."/>
            <person name="Yu J.-H."/>
            <person name="Zhou M."/>
            <person name="Andersen M.R."/>
            <person name="Archer D.B."/>
            <person name="Baker S.E."/>
            <person name="Benoit I."/>
            <person name="Brakhage A.A."/>
            <person name="Braus G.H."/>
            <person name="Fischer R."/>
            <person name="Frisvad J.C."/>
            <person name="Goldman G.H."/>
            <person name="Houbraken J."/>
            <person name="Oakley B."/>
            <person name="Pocsi I."/>
            <person name="Scazzocchio C."/>
            <person name="Seiboth B."/>
            <person name="vanKuyk P.A."/>
            <person name="Wortman J."/>
            <person name="Dyer P.S."/>
            <person name="Grigoriev I.V."/>
        </authorList>
    </citation>
    <scope>NUCLEOTIDE SEQUENCE [LARGE SCALE GENOMIC DNA]</scope>
    <source>
        <strain evidence="2">DTO 134E9</strain>
    </source>
</reference>
<evidence type="ECO:0000313" key="2">
    <source>
        <dbReference type="Proteomes" id="UP000184383"/>
    </source>
</evidence>
<dbReference type="GeneID" id="63747983"/>
<dbReference type="OrthoDB" id="2156052at2759"/>